<keyword evidence="1" id="KW-0472">Membrane</keyword>
<dbReference type="EMBL" id="JRPD02000002">
    <property type="protein sequence ID" value="TLE01393.1"/>
    <property type="molecule type" value="Genomic_DNA"/>
</dbReference>
<dbReference type="Proteomes" id="UP000255139">
    <property type="component" value="Unassembled WGS sequence"/>
</dbReference>
<dbReference type="RefSeq" id="WP_034557145.1">
    <property type="nucleotide sequence ID" value="NZ_FZML01000017.1"/>
</dbReference>
<feature type="transmembrane region" description="Helical" evidence="1">
    <location>
        <begin position="7"/>
        <end position="27"/>
    </location>
</feature>
<reference evidence="2 5" key="2">
    <citation type="submission" date="2018-06" db="EMBL/GenBank/DDBJ databases">
        <authorList>
            <consortium name="Pathogen Informatics"/>
            <person name="Doyle S."/>
        </authorList>
    </citation>
    <scope>NUCLEOTIDE SEQUENCE [LARGE SCALE GENOMIC DNA]</scope>
    <source>
        <strain evidence="2 5">NCTC12714</strain>
    </source>
</reference>
<accession>A0A099TXL9</accession>
<gene>
    <name evidence="3" type="ORF">LS73_001550</name>
    <name evidence="2" type="ORF">NCTC12714_00097</name>
</gene>
<reference evidence="3 4" key="1">
    <citation type="journal article" date="2014" name="Genome Announc.">
        <title>Draft genome sequences of eight enterohepatic helicobacter species isolated from both laboratory and wild rodents.</title>
        <authorList>
            <person name="Sheh A."/>
            <person name="Shen Z."/>
            <person name="Fox J.G."/>
        </authorList>
    </citation>
    <scope>NUCLEOTIDE SEQUENCE [LARGE SCALE GENOMIC DNA]</scope>
    <source>
        <strain evidence="3 4">ST1</strain>
    </source>
</reference>
<evidence type="ECO:0000313" key="4">
    <source>
        <dbReference type="Proteomes" id="UP000029922"/>
    </source>
</evidence>
<dbReference type="EMBL" id="UGJE01000002">
    <property type="protein sequence ID" value="STQ85322.1"/>
    <property type="molecule type" value="Genomic_DNA"/>
</dbReference>
<name>A0A099TXL9_9HELI</name>
<protein>
    <submittedName>
        <fullName evidence="2">Uncharacterized protein</fullName>
    </submittedName>
</protein>
<keyword evidence="1" id="KW-0812">Transmembrane</keyword>
<evidence type="ECO:0000313" key="2">
    <source>
        <dbReference type="EMBL" id="STQ85322.1"/>
    </source>
</evidence>
<evidence type="ECO:0000256" key="1">
    <source>
        <dbReference type="SAM" id="Phobius"/>
    </source>
</evidence>
<keyword evidence="5" id="KW-1185">Reference proteome</keyword>
<proteinExistence type="predicted"/>
<organism evidence="2 5">
    <name type="scientific">Helicobacter muridarum</name>
    <dbReference type="NCBI Taxonomy" id="216"/>
    <lineage>
        <taxon>Bacteria</taxon>
        <taxon>Pseudomonadati</taxon>
        <taxon>Campylobacterota</taxon>
        <taxon>Epsilonproteobacteria</taxon>
        <taxon>Campylobacterales</taxon>
        <taxon>Helicobacteraceae</taxon>
        <taxon>Helicobacter</taxon>
    </lineage>
</organism>
<dbReference type="AlphaFoldDB" id="A0A099TXL9"/>
<dbReference type="Proteomes" id="UP000029922">
    <property type="component" value="Unassembled WGS sequence"/>
</dbReference>
<sequence>MQNKRTLWPLGILLIIFLGIILITASVRISSIQSIAPDSAFGYKKLFVDENINELMNIQNRFEGVYTSYLGINNLPIIDSLYKINNPYYVKPPAPKTTPQDNIRLTEKENVLFLLFVKDIKHSLQAYPLIESIKLDFVRLDNHSKDVKSIAVSLHPYEDENLGDLDIIFKSDSFSLPLKGFYQARFEVDVKFFGDNETKKVFFYHWLFNN</sequence>
<evidence type="ECO:0000313" key="3">
    <source>
        <dbReference type="EMBL" id="TLE01393.1"/>
    </source>
</evidence>
<evidence type="ECO:0000313" key="5">
    <source>
        <dbReference type="Proteomes" id="UP000255139"/>
    </source>
</evidence>
<dbReference type="OrthoDB" id="5329509at2"/>
<keyword evidence="1" id="KW-1133">Transmembrane helix</keyword>